<accession>A0A316G5Z0</accession>
<evidence type="ECO:0008006" key="4">
    <source>
        <dbReference type="Google" id="ProtNLM"/>
    </source>
</evidence>
<proteinExistence type="predicted"/>
<feature type="chain" id="PRO_5016456076" description="Peptidase YpeB-like protein" evidence="1">
    <location>
        <begin position="25"/>
        <end position="92"/>
    </location>
</feature>
<protein>
    <recommendedName>
        <fullName evidence="4">Peptidase YpeB-like protein</fullName>
    </recommendedName>
</protein>
<dbReference type="RefSeq" id="WP_109763638.1">
    <property type="nucleotide sequence ID" value="NZ_QGGU01000007.1"/>
</dbReference>
<sequence>MFIKINFFILLTALLLSLSASVSAAEKQAPCKVISKSKAVDITQKAIKGRILSASLIKRPSSHIYKVKVLLTNGRVKTILVDGCKARIIKVN</sequence>
<dbReference type="EMBL" id="QGGU01000007">
    <property type="protein sequence ID" value="PWK49847.1"/>
    <property type="molecule type" value="Genomic_DNA"/>
</dbReference>
<comment type="caution">
    <text evidence="2">The sequence shown here is derived from an EMBL/GenBank/DDBJ whole genome shotgun (WGS) entry which is preliminary data.</text>
</comment>
<dbReference type="Proteomes" id="UP000245790">
    <property type="component" value="Unassembled WGS sequence"/>
</dbReference>
<evidence type="ECO:0000313" key="2">
    <source>
        <dbReference type="EMBL" id="PWK49847.1"/>
    </source>
</evidence>
<organism evidence="2 3">
    <name type="scientific">Pleionea mediterranea</name>
    <dbReference type="NCBI Taxonomy" id="523701"/>
    <lineage>
        <taxon>Bacteria</taxon>
        <taxon>Pseudomonadati</taxon>
        <taxon>Pseudomonadota</taxon>
        <taxon>Gammaproteobacteria</taxon>
        <taxon>Oceanospirillales</taxon>
        <taxon>Pleioneaceae</taxon>
        <taxon>Pleionea</taxon>
    </lineage>
</organism>
<dbReference type="AlphaFoldDB" id="A0A316G5Z0"/>
<keyword evidence="3" id="KW-1185">Reference proteome</keyword>
<dbReference type="OrthoDB" id="5772157at2"/>
<feature type="signal peptide" evidence="1">
    <location>
        <begin position="1"/>
        <end position="24"/>
    </location>
</feature>
<evidence type="ECO:0000256" key="1">
    <source>
        <dbReference type="SAM" id="SignalP"/>
    </source>
</evidence>
<evidence type="ECO:0000313" key="3">
    <source>
        <dbReference type="Proteomes" id="UP000245790"/>
    </source>
</evidence>
<keyword evidence="1" id="KW-0732">Signal</keyword>
<gene>
    <name evidence="2" type="ORF">C8D97_1078</name>
</gene>
<name>A0A316G5Z0_9GAMM</name>
<reference evidence="2 3" key="1">
    <citation type="submission" date="2018-05" db="EMBL/GenBank/DDBJ databases">
        <title>Genomic Encyclopedia of Type Strains, Phase IV (KMG-IV): sequencing the most valuable type-strain genomes for metagenomic binning, comparative biology and taxonomic classification.</title>
        <authorList>
            <person name="Goeker M."/>
        </authorList>
    </citation>
    <scope>NUCLEOTIDE SEQUENCE [LARGE SCALE GENOMIC DNA]</scope>
    <source>
        <strain evidence="2 3">DSM 25350</strain>
    </source>
</reference>